<proteinExistence type="predicted"/>
<dbReference type="InterPro" id="IPR002110">
    <property type="entry name" value="Ankyrin_rpt"/>
</dbReference>
<dbReference type="InterPro" id="IPR036770">
    <property type="entry name" value="Ankyrin_rpt-contain_sf"/>
</dbReference>
<dbReference type="PANTHER" id="PTHR23206:SF8">
    <property type="entry name" value="ANKYRIN REPEAT AND KH DOMAIN-CONTAINING 1"/>
    <property type="match status" value="1"/>
</dbReference>
<dbReference type="Gene3D" id="1.25.40.20">
    <property type="entry name" value="Ankyrin repeat-containing domain"/>
    <property type="match status" value="1"/>
</dbReference>
<dbReference type="GO" id="GO:0045087">
    <property type="term" value="P:innate immune response"/>
    <property type="evidence" value="ECO:0007669"/>
    <property type="project" value="TreeGrafter"/>
</dbReference>
<keyword evidence="2 3" id="KW-0040">ANK repeat</keyword>
<evidence type="ECO:0000313" key="5">
    <source>
        <dbReference type="RefSeq" id="XP_014011286.1"/>
    </source>
</evidence>
<gene>
    <name evidence="5" type="primary">LOC106577607</name>
</gene>
<evidence type="ECO:0000256" key="2">
    <source>
        <dbReference type="ARBA" id="ARBA00023043"/>
    </source>
</evidence>
<dbReference type="KEGG" id="sasa:106577607"/>
<keyword evidence="4" id="KW-1185">Reference proteome</keyword>
<dbReference type="InterPro" id="IPR051631">
    <property type="entry name" value="Ankyrin-KH/SAM_domain"/>
</dbReference>
<evidence type="ECO:0000313" key="4">
    <source>
        <dbReference type="Proteomes" id="UP001652741"/>
    </source>
</evidence>
<sequence length="114" mass="12349">MVKQLLLHRANKEHSNVSDYTRLSLATSGGCINILLNDGTEINSWTRSISSLGISPLRLAAMNGHVPAVKLLRDMGSNINTTQIETNCKTAPTLACQRGAQQSSSKLTAFRPEI</sequence>
<name>A0A1S3N888_SALSA</name>
<dbReference type="PANTHER" id="PTHR23206">
    <property type="entry name" value="MASK PROTEIN"/>
    <property type="match status" value="1"/>
</dbReference>
<dbReference type="Proteomes" id="UP001652741">
    <property type="component" value="Chromosome ssa18"/>
</dbReference>
<dbReference type="RefSeq" id="XP_014011286.1">
    <property type="nucleotide sequence ID" value="XM_014155811.2"/>
</dbReference>
<protein>
    <submittedName>
        <fullName evidence="5">Ankyrin repeat and KH domain-containing protein 1-like</fullName>
    </submittedName>
</protein>
<evidence type="ECO:0000256" key="1">
    <source>
        <dbReference type="ARBA" id="ARBA00022737"/>
    </source>
</evidence>
<organism evidence="4 5">
    <name type="scientific">Salmo salar</name>
    <name type="common">Atlantic salmon</name>
    <dbReference type="NCBI Taxonomy" id="8030"/>
    <lineage>
        <taxon>Eukaryota</taxon>
        <taxon>Metazoa</taxon>
        <taxon>Chordata</taxon>
        <taxon>Craniata</taxon>
        <taxon>Vertebrata</taxon>
        <taxon>Euteleostomi</taxon>
        <taxon>Actinopterygii</taxon>
        <taxon>Neopterygii</taxon>
        <taxon>Teleostei</taxon>
        <taxon>Protacanthopterygii</taxon>
        <taxon>Salmoniformes</taxon>
        <taxon>Salmonidae</taxon>
        <taxon>Salmoninae</taxon>
        <taxon>Salmo</taxon>
    </lineage>
</organism>
<reference evidence="5" key="1">
    <citation type="submission" date="2025-08" db="UniProtKB">
        <authorList>
            <consortium name="RefSeq"/>
        </authorList>
    </citation>
    <scope>IDENTIFICATION</scope>
</reference>
<dbReference type="AlphaFoldDB" id="A0A1S3N888"/>
<dbReference type="GeneID" id="106577607"/>
<feature type="repeat" description="ANK" evidence="3">
    <location>
        <begin position="52"/>
        <end position="84"/>
    </location>
</feature>
<keyword evidence="1" id="KW-0677">Repeat</keyword>
<dbReference type="SUPFAM" id="SSF48403">
    <property type="entry name" value="Ankyrin repeat"/>
    <property type="match status" value="1"/>
</dbReference>
<accession>A0A1S3N888</accession>
<evidence type="ECO:0000256" key="3">
    <source>
        <dbReference type="PROSITE-ProRule" id="PRU00023"/>
    </source>
</evidence>
<dbReference type="PROSITE" id="PS50297">
    <property type="entry name" value="ANK_REP_REGION"/>
    <property type="match status" value="1"/>
</dbReference>
<dbReference type="Pfam" id="PF12796">
    <property type="entry name" value="Ank_2"/>
    <property type="match status" value="1"/>
</dbReference>
<dbReference type="PROSITE" id="PS50088">
    <property type="entry name" value="ANK_REPEAT"/>
    <property type="match status" value="1"/>
</dbReference>
<dbReference type="GO" id="GO:0005737">
    <property type="term" value="C:cytoplasm"/>
    <property type="evidence" value="ECO:0007669"/>
    <property type="project" value="TreeGrafter"/>
</dbReference>